<keyword evidence="3" id="KW-1185">Reference proteome</keyword>
<protein>
    <recommendedName>
        <fullName evidence="1">Protein SirB1 N-terminal domain-containing protein</fullName>
    </recommendedName>
</protein>
<reference evidence="3" key="1">
    <citation type="journal article" date="2018" name="Nat. Microbiol.">
        <title>Leveraging single-cell genomics to expand the fungal tree of life.</title>
        <authorList>
            <person name="Ahrendt S.R."/>
            <person name="Quandt C.A."/>
            <person name="Ciobanu D."/>
            <person name="Clum A."/>
            <person name="Salamov A."/>
            <person name="Andreopoulos B."/>
            <person name="Cheng J.F."/>
            <person name="Woyke T."/>
            <person name="Pelin A."/>
            <person name="Henrissat B."/>
            <person name="Reynolds N.K."/>
            <person name="Benny G.L."/>
            <person name="Smith M.E."/>
            <person name="James T.Y."/>
            <person name="Grigoriev I.V."/>
        </authorList>
    </citation>
    <scope>NUCLEOTIDE SEQUENCE [LARGE SCALE GENOMIC DNA]</scope>
    <source>
        <strain evidence="3">RSA 1356</strain>
    </source>
</reference>
<evidence type="ECO:0000259" key="1">
    <source>
        <dbReference type="Pfam" id="PF13369"/>
    </source>
</evidence>
<dbReference type="EMBL" id="KZ992762">
    <property type="protein sequence ID" value="RKP07127.1"/>
    <property type="molecule type" value="Genomic_DNA"/>
</dbReference>
<sequence>MAASKYRFILKLLATEDHLRQVVWRTSRSKLSQDTCLEAAAAFGLGAIDVLQRIKREAYLDGDLALLYEAFTALMYIQRRAVVSFWANTHRPADINAMSSGQQLCDAPLWQSLAALNLWVEPCADIASMVQGMDALERRFRTDNVNLCQEIGDACSDVSLATRLSKESQHRIPAELEMRAVMALHDYMFRTERFCGPPTSEYHYVQHRLLYHALRAKHGIALLLGAILQGLAARLGVRIDLMPFPMQVYARCRTADGTDKFVYFSLTGPARPISLLGCAQELVNGQLSDDNPAEVQEMYTFLQTLRPCKYADAMRRMFKNMELRCGPHNDQQLPDWQRARIHQFTYVWNLLAEPILYEQRENWSPLALEWPEDVALIGHVGKLVNQTSLAWPPKRDEWDYSPSTSRRFSIGELVTTSISPIAFAVAGYTRFALPSRYATCMGVCTINDAPIKLLDMELRPCSASQIAKTYELPGIHCAHQWMNESKHLTGLLETRMRLGPCFNLMLGRFFSRWDPVKMRYIARSTTADDVAHA</sequence>
<dbReference type="Proteomes" id="UP000271241">
    <property type="component" value="Unassembled WGS sequence"/>
</dbReference>
<organism evidence="2 3">
    <name type="scientific">Thamnocephalis sphaerospora</name>
    <dbReference type="NCBI Taxonomy" id="78915"/>
    <lineage>
        <taxon>Eukaryota</taxon>
        <taxon>Fungi</taxon>
        <taxon>Fungi incertae sedis</taxon>
        <taxon>Zoopagomycota</taxon>
        <taxon>Zoopagomycotina</taxon>
        <taxon>Zoopagomycetes</taxon>
        <taxon>Zoopagales</taxon>
        <taxon>Sigmoideomycetaceae</taxon>
        <taxon>Thamnocephalis</taxon>
    </lineage>
</organism>
<evidence type="ECO:0000313" key="2">
    <source>
        <dbReference type="EMBL" id="RKP07127.1"/>
    </source>
</evidence>
<dbReference type="InterPro" id="IPR032698">
    <property type="entry name" value="SirB1_N"/>
</dbReference>
<proteinExistence type="predicted"/>
<dbReference type="AlphaFoldDB" id="A0A4P9XMH3"/>
<evidence type="ECO:0000313" key="3">
    <source>
        <dbReference type="Proteomes" id="UP000271241"/>
    </source>
</evidence>
<feature type="domain" description="Protein SirB1 N-terminal" evidence="1">
    <location>
        <begin position="163"/>
        <end position="317"/>
    </location>
</feature>
<dbReference type="Pfam" id="PF13369">
    <property type="entry name" value="Transglut_core2"/>
    <property type="match status" value="1"/>
</dbReference>
<name>A0A4P9XMH3_9FUNG</name>
<gene>
    <name evidence="2" type="ORF">THASP1DRAFT_31060</name>
</gene>
<accession>A0A4P9XMH3</accession>